<reference evidence="2" key="1">
    <citation type="submission" date="2023-02" db="EMBL/GenBank/DDBJ databases">
        <title>Nocardiopsis ansamitocini NBRC 112285.</title>
        <authorList>
            <person name="Ichikawa N."/>
            <person name="Sato H."/>
            <person name="Tonouchi N."/>
        </authorList>
    </citation>
    <scope>NUCLEOTIDE SEQUENCE</scope>
    <source>
        <strain evidence="2">NBRC 112285</strain>
    </source>
</reference>
<gene>
    <name evidence="2" type="ORF">Nans01_25980</name>
</gene>
<evidence type="ECO:0000256" key="1">
    <source>
        <dbReference type="SAM" id="MobiDB-lite"/>
    </source>
</evidence>
<proteinExistence type="predicted"/>
<dbReference type="AlphaFoldDB" id="A0A9W6P744"/>
<evidence type="ECO:0000313" key="2">
    <source>
        <dbReference type="EMBL" id="GLU48247.1"/>
    </source>
</evidence>
<name>A0A9W6P744_9ACTN</name>
<feature type="region of interest" description="Disordered" evidence="1">
    <location>
        <begin position="63"/>
        <end position="91"/>
    </location>
</feature>
<accession>A0A9W6P744</accession>
<dbReference type="Proteomes" id="UP001165092">
    <property type="component" value="Unassembled WGS sequence"/>
</dbReference>
<keyword evidence="3" id="KW-1185">Reference proteome</keyword>
<evidence type="ECO:0000313" key="3">
    <source>
        <dbReference type="Proteomes" id="UP001165092"/>
    </source>
</evidence>
<sequence>MWYVPPIARTHPDQPGGFYSSPQHPVFQGAAGTVDFELLKLEFFKALDKTDGNVTGAARAVGVRPGDARAPPSDGVAGRKPVPVISRPASK</sequence>
<comment type="caution">
    <text evidence="2">The sequence shown here is derived from an EMBL/GenBank/DDBJ whole genome shotgun (WGS) entry which is preliminary data.</text>
</comment>
<protein>
    <submittedName>
        <fullName evidence="2">Uncharacterized protein</fullName>
    </submittedName>
</protein>
<organism evidence="2 3">
    <name type="scientific">Nocardiopsis ansamitocini</name>
    <dbReference type="NCBI Taxonomy" id="1670832"/>
    <lineage>
        <taxon>Bacteria</taxon>
        <taxon>Bacillati</taxon>
        <taxon>Actinomycetota</taxon>
        <taxon>Actinomycetes</taxon>
        <taxon>Streptosporangiales</taxon>
        <taxon>Nocardiopsidaceae</taxon>
        <taxon>Nocardiopsis</taxon>
    </lineage>
</organism>
<dbReference type="EMBL" id="BSQG01000004">
    <property type="protein sequence ID" value="GLU48247.1"/>
    <property type="molecule type" value="Genomic_DNA"/>
</dbReference>